<evidence type="ECO:0000313" key="1">
    <source>
        <dbReference type="EMBL" id="CAF4445138.1"/>
    </source>
</evidence>
<dbReference type="Proteomes" id="UP000676336">
    <property type="component" value="Unassembled WGS sequence"/>
</dbReference>
<organism evidence="1 3">
    <name type="scientific">Rotaria magnacalcarata</name>
    <dbReference type="NCBI Taxonomy" id="392030"/>
    <lineage>
        <taxon>Eukaryota</taxon>
        <taxon>Metazoa</taxon>
        <taxon>Spiralia</taxon>
        <taxon>Gnathifera</taxon>
        <taxon>Rotifera</taxon>
        <taxon>Eurotatoria</taxon>
        <taxon>Bdelloidea</taxon>
        <taxon>Philodinida</taxon>
        <taxon>Philodinidae</taxon>
        <taxon>Rotaria</taxon>
    </lineage>
</organism>
<dbReference type="Proteomes" id="UP000681967">
    <property type="component" value="Unassembled WGS sequence"/>
</dbReference>
<dbReference type="EMBL" id="CAJOBI010136777">
    <property type="protein sequence ID" value="CAF4749373.1"/>
    <property type="molecule type" value="Genomic_DNA"/>
</dbReference>
<accession>A0A8S2WGC5</accession>
<proteinExistence type="predicted"/>
<dbReference type="EMBL" id="CAJOBH010065245">
    <property type="protein sequence ID" value="CAF4445138.1"/>
    <property type="molecule type" value="Genomic_DNA"/>
</dbReference>
<evidence type="ECO:0000313" key="2">
    <source>
        <dbReference type="EMBL" id="CAF4749373.1"/>
    </source>
</evidence>
<feature type="non-terminal residue" evidence="1">
    <location>
        <position position="42"/>
    </location>
</feature>
<protein>
    <submittedName>
        <fullName evidence="1">Uncharacterized protein</fullName>
    </submittedName>
</protein>
<comment type="caution">
    <text evidence="1">The sequence shown here is derived from an EMBL/GenBank/DDBJ whole genome shotgun (WGS) entry which is preliminary data.</text>
</comment>
<name>A0A8S2WGC5_9BILA</name>
<gene>
    <name evidence="1" type="ORF">BYL167_LOCUS33504</name>
    <name evidence="2" type="ORF">SMN809_LOCUS45060</name>
</gene>
<evidence type="ECO:0000313" key="3">
    <source>
        <dbReference type="Proteomes" id="UP000681967"/>
    </source>
</evidence>
<sequence length="42" mass="5157">MVQWGSLMQKVFNRTNKYRLNDLTINYLGYYTDNGAYYYYNT</sequence>
<dbReference type="AlphaFoldDB" id="A0A8S2WGC5"/>
<reference evidence="1" key="1">
    <citation type="submission" date="2021-02" db="EMBL/GenBank/DDBJ databases">
        <authorList>
            <person name="Nowell W R."/>
        </authorList>
    </citation>
    <scope>NUCLEOTIDE SEQUENCE</scope>
</reference>